<keyword evidence="1" id="KW-1133">Transmembrane helix</keyword>
<protein>
    <submittedName>
        <fullName evidence="3">DUF4190 domain-containing protein</fullName>
    </submittedName>
</protein>
<accession>A0AA41XE65</accession>
<sequence length="92" mass="9196">MTESTPGYAAVPAAQKTNVLAIVSLVISILGFNVIAIILGAIALNQIKKTGENGRGLALAGIIIGAISLVLGIILIIVAVGIAASNPSITTY</sequence>
<reference evidence="3" key="1">
    <citation type="submission" date="2022-08" db="EMBL/GenBank/DDBJ databases">
        <authorList>
            <person name="Deng Y."/>
            <person name="Han X.-F."/>
            <person name="Zhang Y.-Q."/>
        </authorList>
    </citation>
    <scope>NUCLEOTIDE SEQUENCE</scope>
    <source>
        <strain evidence="3">CPCC 203407</strain>
    </source>
</reference>
<organism evidence="3 4">
    <name type="scientific">Herbiconiux oxytropis</name>
    <dbReference type="NCBI Taxonomy" id="2970915"/>
    <lineage>
        <taxon>Bacteria</taxon>
        <taxon>Bacillati</taxon>
        <taxon>Actinomycetota</taxon>
        <taxon>Actinomycetes</taxon>
        <taxon>Micrococcales</taxon>
        <taxon>Microbacteriaceae</taxon>
        <taxon>Herbiconiux</taxon>
    </lineage>
</organism>
<keyword evidence="1" id="KW-0812">Transmembrane</keyword>
<dbReference type="AlphaFoldDB" id="A0AA41XE65"/>
<evidence type="ECO:0000313" key="4">
    <source>
        <dbReference type="Proteomes" id="UP001165587"/>
    </source>
</evidence>
<dbReference type="EMBL" id="JANLCK010000001">
    <property type="protein sequence ID" value="MCS5724828.1"/>
    <property type="molecule type" value="Genomic_DNA"/>
</dbReference>
<evidence type="ECO:0000256" key="1">
    <source>
        <dbReference type="SAM" id="Phobius"/>
    </source>
</evidence>
<feature type="transmembrane region" description="Helical" evidence="1">
    <location>
        <begin position="20"/>
        <end position="44"/>
    </location>
</feature>
<feature type="domain" description="DUF4190" evidence="2">
    <location>
        <begin position="20"/>
        <end position="75"/>
    </location>
</feature>
<dbReference type="Pfam" id="PF13828">
    <property type="entry name" value="DUF4190"/>
    <property type="match status" value="1"/>
</dbReference>
<gene>
    <name evidence="3" type="ORF">N1028_02860</name>
</gene>
<dbReference type="RefSeq" id="WP_259525263.1">
    <property type="nucleotide sequence ID" value="NZ_JANLCK010000001.1"/>
</dbReference>
<keyword evidence="4" id="KW-1185">Reference proteome</keyword>
<evidence type="ECO:0000259" key="2">
    <source>
        <dbReference type="Pfam" id="PF13828"/>
    </source>
</evidence>
<evidence type="ECO:0000313" key="3">
    <source>
        <dbReference type="EMBL" id="MCS5724828.1"/>
    </source>
</evidence>
<keyword evidence="1" id="KW-0472">Membrane</keyword>
<proteinExistence type="predicted"/>
<dbReference type="Proteomes" id="UP001165587">
    <property type="component" value="Unassembled WGS sequence"/>
</dbReference>
<comment type="caution">
    <text evidence="3">The sequence shown here is derived from an EMBL/GenBank/DDBJ whole genome shotgun (WGS) entry which is preliminary data.</text>
</comment>
<dbReference type="InterPro" id="IPR025241">
    <property type="entry name" value="DUF4190"/>
</dbReference>
<name>A0AA41XE65_9MICO</name>
<feature type="transmembrane region" description="Helical" evidence="1">
    <location>
        <begin position="56"/>
        <end position="84"/>
    </location>
</feature>